<evidence type="ECO:0000313" key="3">
    <source>
        <dbReference type="Proteomes" id="UP001287356"/>
    </source>
</evidence>
<comment type="caution">
    <text evidence="2">The sequence shown here is derived from an EMBL/GenBank/DDBJ whole genome shotgun (WGS) entry which is preliminary data.</text>
</comment>
<name>A0AAE0KHP8_9PEZI</name>
<reference evidence="2" key="2">
    <citation type="submission" date="2023-06" db="EMBL/GenBank/DDBJ databases">
        <authorList>
            <consortium name="Lawrence Berkeley National Laboratory"/>
            <person name="Haridas S."/>
            <person name="Hensen N."/>
            <person name="Bonometti L."/>
            <person name="Westerberg I."/>
            <person name="Brannstrom I.O."/>
            <person name="Guillou S."/>
            <person name="Cros-Aarteil S."/>
            <person name="Calhoun S."/>
            <person name="Kuo A."/>
            <person name="Mondo S."/>
            <person name="Pangilinan J."/>
            <person name="Riley R."/>
            <person name="Labutti K."/>
            <person name="Andreopoulos B."/>
            <person name="Lipzen A."/>
            <person name="Chen C."/>
            <person name="Yanf M."/>
            <person name="Daum C."/>
            <person name="Ng V."/>
            <person name="Clum A."/>
            <person name="Steindorff A."/>
            <person name="Ohm R."/>
            <person name="Martin F."/>
            <person name="Silar P."/>
            <person name="Natvig D."/>
            <person name="Lalanne C."/>
            <person name="Gautier V."/>
            <person name="Ament-Velasquez S.L."/>
            <person name="Kruys A."/>
            <person name="Hutchinson M.I."/>
            <person name="Powell A.J."/>
            <person name="Barry K."/>
            <person name="Miller A.N."/>
            <person name="Grigoriev I.V."/>
            <person name="Debuchy R."/>
            <person name="Gladieux P."/>
            <person name="Thoren M.H."/>
            <person name="Johannesson H."/>
        </authorList>
    </citation>
    <scope>NUCLEOTIDE SEQUENCE</scope>
    <source>
        <strain evidence="2">CBS 958.72</strain>
    </source>
</reference>
<reference evidence="2" key="1">
    <citation type="journal article" date="2023" name="Mol. Phylogenet. Evol.">
        <title>Genome-scale phylogeny and comparative genomics of the fungal order Sordariales.</title>
        <authorList>
            <person name="Hensen N."/>
            <person name="Bonometti L."/>
            <person name="Westerberg I."/>
            <person name="Brannstrom I.O."/>
            <person name="Guillou S."/>
            <person name="Cros-Aarteil S."/>
            <person name="Calhoun S."/>
            <person name="Haridas S."/>
            <person name="Kuo A."/>
            <person name="Mondo S."/>
            <person name="Pangilinan J."/>
            <person name="Riley R."/>
            <person name="LaButti K."/>
            <person name="Andreopoulos B."/>
            <person name="Lipzen A."/>
            <person name="Chen C."/>
            <person name="Yan M."/>
            <person name="Daum C."/>
            <person name="Ng V."/>
            <person name="Clum A."/>
            <person name="Steindorff A."/>
            <person name="Ohm R.A."/>
            <person name="Martin F."/>
            <person name="Silar P."/>
            <person name="Natvig D.O."/>
            <person name="Lalanne C."/>
            <person name="Gautier V."/>
            <person name="Ament-Velasquez S.L."/>
            <person name="Kruys A."/>
            <person name="Hutchinson M.I."/>
            <person name="Powell A.J."/>
            <person name="Barry K."/>
            <person name="Miller A.N."/>
            <person name="Grigoriev I.V."/>
            <person name="Debuchy R."/>
            <person name="Gladieux P."/>
            <person name="Hiltunen Thoren M."/>
            <person name="Johannesson H."/>
        </authorList>
    </citation>
    <scope>NUCLEOTIDE SEQUENCE</scope>
    <source>
        <strain evidence="2">CBS 958.72</strain>
    </source>
</reference>
<gene>
    <name evidence="2" type="ORF">B0T24DRAFT_701015</name>
</gene>
<accession>A0AAE0KHP8</accession>
<dbReference type="Proteomes" id="UP001287356">
    <property type="component" value="Unassembled WGS sequence"/>
</dbReference>
<feature type="compositionally biased region" description="Pro residues" evidence="1">
    <location>
        <begin position="188"/>
        <end position="198"/>
    </location>
</feature>
<protein>
    <recommendedName>
        <fullName evidence="4">Fungal N-terminal domain-containing protein</fullName>
    </recommendedName>
</protein>
<dbReference type="AlphaFoldDB" id="A0AAE0KHP8"/>
<sequence length="403" mass="44896">MEPFSATAISTLCVTSRKILVGFYEYINDVVDVPRYVEELTTELSSLNAALLALKALLVARKDSGADAGSQALLLDSCRELVATCADTLKQIEDCVSKSKIKTNKVVLLKQALAKERETISFMLQVSTCQSQDDLAKLLKQVDEKVTALQESRKHVKETLVVMDRDHPRFEEAEFTIHMQPATRPDNHPAPAPAPPLAPAEASSPFRPLNRKLIDTIEAKTWTAAKVICDKIWTGVPQLSEVGLRTKIASGRSAMLVLRLSSDDDLALPRGYTAQRINIPNYLELRNRNNEAGFYYAFHTLARPAPERISIHPLDKANSTFRQVSEGSLELVFSDSAIAEEVFGILHAVKMEVELDIDAEETLLGVAIEDESYYRPSISREELSSKACQNRTNFIADEMHKYF</sequence>
<evidence type="ECO:0008006" key="4">
    <source>
        <dbReference type="Google" id="ProtNLM"/>
    </source>
</evidence>
<feature type="region of interest" description="Disordered" evidence="1">
    <location>
        <begin position="181"/>
        <end position="203"/>
    </location>
</feature>
<dbReference type="EMBL" id="JAULSN010000003">
    <property type="protein sequence ID" value="KAK3376968.1"/>
    <property type="molecule type" value="Genomic_DNA"/>
</dbReference>
<proteinExistence type="predicted"/>
<organism evidence="2 3">
    <name type="scientific">Lasiosphaeria ovina</name>
    <dbReference type="NCBI Taxonomy" id="92902"/>
    <lineage>
        <taxon>Eukaryota</taxon>
        <taxon>Fungi</taxon>
        <taxon>Dikarya</taxon>
        <taxon>Ascomycota</taxon>
        <taxon>Pezizomycotina</taxon>
        <taxon>Sordariomycetes</taxon>
        <taxon>Sordariomycetidae</taxon>
        <taxon>Sordariales</taxon>
        <taxon>Lasiosphaeriaceae</taxon>
        <taxon>Lasiosphaeria</taxon>
    </lineage>
</organism>
<evidence type="ECO:0000313" key="2">
    <source>
        <dbReference type="EMBL" id="KAK3376968.1"/>
    </source>
</evidence>
<evidence type="ECO:0000256" key="1">
    <source>
        <dbReference type="SAM" id="MobiDB-lite"/>
    </source>
</evidence>
<keyword evidence="3" id="KW-1185">Reference proteome</keyword>